<keyword evidence="15" id="KW-1185">Reference proteome</keyword>
<dbReference type="Gene3D" id="3.90.550.50">
    <property type="match status" value="1"/>
</dbReference>
<evidence type="ECO:0000256" key="2">
    <source>
        <dbReference type="ARBA" id="ARBA00004323"/>
    </source>
</evidence>
<dbReference type="InterPro" id="IPR002659">
    <property type="entry name" value="Glyco_trans_31"/>
</dbReference>
<dbReference type="GO" id="GO:0000139">
    <property type="term" value="C:Golgi membrane"/>
    <property type="evidence" value="ECO:0007669"/>
    <property type="project" value="UniProtKB-SubCell"/>
</dbReference>
<dbReference type="AlphaFoldDB" id="A0A445L4X2"/>
<dbReference type="UniPathway" id="UPA00378"/>
<evidence type="ECO:0000256" key="10">
    <source>
        <dbReference type="ARBA" id="ARBA00023034"/>
    </source>
</evidence>
<name>A0A445L4X2_GLYSO</name>
<evidence type="ECO:0000256" key="9">
    <source>
        <dbReference type="ARBA" id="ARBA00022989"/>
    </source>
</evidence>
<dbReference type="PANTHER" id="PTHR11214:SF74">
    <property type="entry name" value="HYDROXYPROLINE O-GALACTOSYLTRANSFERASE HPGT1"/>
    <property type="match status" value="1"/>
</dbReference>
<keyword evidence="11 13" id="KW-0472">Membrane</keyword>
<reference evidence="14 15" key="1">
    <citation type="submission" date="2018-09" db="EMBL/GenBank/DDBJ databases">
        <title>A high-quality reference genome of wild soybean provides a powerful tool to mine soybean genomes.</title>
        <authorList>
            <person name="Xie M."/>
            <person name="Chung C.Y.L."/>
            <person name="Li M.-W."/>
            <person name="Wong F.-L."/>
            <person name="Chan T.-F."/>
            <person name="Lam H.-M."/>
        </authorList>
    </citation>
    <scope>NUCLEOTIDE SEQUENCE [LARGE SCALE GENOMIC DNA]</scope>
    <source>
        <strain evidence="15">cv. W05</strain>
        <tissue evidence="14">Hypocotyl of etiolated seedlings</tissue>
    </source>
</reference>
<accession>A0A445L4X2</accession>
<evidence type="ECO:0000313" key="15">
    <source>
        <dbReference type="Proteomes" id="UP000289340"/>
    </source>
</evidence>
<dbReference type="EMBL" id="QZWG01000004">
    <property type="protein sequence ID" value="RZC18097.1"/>
    <property type="molecule type" value="Genomic_DNA"/>
</dbReference>
<comment type="similarity">
    <text evidence="4 13">Belongs to the glycosyltransferase 31 family.</text>
</comment>
<evidence type="ECO:0000256" key="4">
    <source>
        <dbReference type="ARBA" id="ARBA00008661"/>
    </source>
</evidence>
<evidence type="ECO:0000256" key="5">
    <source>
        <dbReference type="ARBA" id="ARBA00022676"/>
    </source>
</evidence>
<dbReference type="EC" id="2.4.1.-" evidence="13"/>
<evidence type="ECO:0000256" key="8">
    <source>
        <dbReference type="ARBA" id="ARBA00022968"/>
    </source>
</evidence>
<organism evidence="14 15">
    <name type="scientific">Glycine soja</name>
    <name type="common">Wild soybean</name>
    <dbReference type="NCBI Taxonomy" id="3848"/>
    <lineage>
        <taxon>Eukaryota</taxon>
        <taxon>Viridiplantae</taxon>
        <taxon>Streptophyta</taxon>
        <taxon>Embryophyta</taxon>
        <taxon>Tracheophyta</taxon>
        <taxon>Spermatophyta</taxon>
        <taxon>Magnoliopsida</taxon>
        <taxon>eudicotyledons</taxon>
        <taxon>Gunneridae</taxon>
        <taxon>Pentapetalae</taxon>
        <taxon>rosids</taxon>
        <taxon>fabids</taxon>
        <taxon>Fabales</taxon>
        <taxon>Fabaceae</taxon>
        <taxon>Papilionoideae</taxon>
        <taxon>50 kb inversion clade</taxon>
        <taxon>NPAAA clade</taxon>
        <taxon>indigoferoid/millettioid clade</taxon>
        <taxon>Phaseoleae</taxon>
        <taxon>Glycine</taxon>
        <taxon>Glycine subgen. Soja</taxon>
    </lineage>
</organism>
<evidence type="ECO:0000256" key="7">
    <source>
        <dbReference type="ARBA" id="ARBA00022692"/>
    </source>
</evidence>
<comment type="caution">
    <text evidence="14">The sequence shown here is derived from an EMBL/GenBank/DDBJ whole genome shotgun (WGS) entry which is preliminary data.</text>
</comment>
<feature type="transmembrane region" description="Helical" evidence="13">
    <location>
        <begin position="20"/>
        <end position="41"/>
    </location>
</feature>
<comment type="cofactor">
    <cofactor evidence="1 13">
        <name>Mn(2+)</name>
        <dbReference type="ChEBI" id="CHEBI:29035"/>
    </cofactor>
</comment>
<evidence type="ECO:0000256" key="3">
    <source>
        <dbReference type="ARBA" id="ARBA00004922"/>
    </source>
</evidence>
<gene>
    <name evidence="14" type="ORF">D0Y65_010656</name>
</gene>
<evidence type="ECO:0000256" key="11">
    <source>
        <dbReference type="ARBA" id="ARBA00023136"/>
    </source>
</evidence>
<sequence length="258" mass="28997">MQIRGSSHRLSSMGNNRSRIPALLISMFATFASIYVAGRLWQDAENRVYLIKELDRITGQGQSAISVDDTLKIIACREQHKKLDAIETELAGARQEGFVSKPLIKTNGTYSMRRPLVVIGILTKFGRQKNRDAIRKAWMGSGASLKKIEEGKGIIVQFVIGRSENRGDNQDKDIDRENRLTNDFIILDNHVETNDAFPKKAKLFFAHAADKWDAEFYAKVNDDVYVNIDALGATLATHLDKPRVYMGCMKSGEVFSEL</sequence>
<keyword evidence="6 14" id="KW-0808">Transferase</keyword>
<dbReference type="PANTHER" id="PTHR11214">
    <property type="entry name" value="BETA-1,3-N-ACETYLGLUCOSAMINYLTRANSFERASE"/>
    <property type="match status" value="1"/>
</dbReference>
<evidence type="ECO:0000256" key="1">
    <source>
        <dbReference type="ARBA" id="ARBA00001936"/>
    </source>
</evidence>
<evidence type="ECO:0000256" key="6">
    <source>
        <dbReference type="ARBA" id="ARBA00022679"/>
    </source>
</evidence>
<dbReference type="Pfam" id="PF01762">
    <property type="entry name" value="Galactosyl_T"/>
    <property type="match status" value="1"/>
</dbReference>
<evidence type="ECO:0000256" key="13">
    <source>
        <dbReference type="RuleBase" id="RU363063"/>
    </source>
</evidence>
<proteinExistence type="inferred from homology"/>
<dbReference type="Proteomes" id="UP000289340">
    <property type="component" value="Chromosome 4"/>
</dbReference>
<keyword evidence="10 13" id="KW-0333">Golgi apparatus</keyword>
<dbReference type="EMBL" id="QZWG01000004">
    <property type="protein sequence ID" value="RZC18095.1"/>
    <property type="molecule type" value="Genomic_DNA"/>
</dbReference>
<keyword evidence="7 13" id="KW-0812">Transmembrane</keyword>
<evidence type="ECO:0000313" key="14">
    <source>
        <dbReference type="EMBL" id="RZC18095.1"/>
    </source>
</evidence>
<keyword evidence="8 13" id="KW-0735">Signal-anchor</keyword>
<evidence type="ECO:0000256" key="12">
    <source>
        <dbReference type="ARBA" id="ARBA00023211"/>
    </source>
</evidence>
<comment type="pathway">
    <text evidence="3">Protein modification; protein glycosylation.</text>
</comment>
<dbReference type="GO" id="GO:0008378">
    <property type="term" value="F:galactosyltransferase activity"/>
    <property type="evidence" value="ECO:0007669"/>
    <property type="project" value="TreeGrafter"/>
</dbReference>
<keyword evidence="5 13" id="KW-0328">Glycosyltransferase</keyword>
<protein>
    <recommendedName>
        <fullName evidence="13">Hexosyltransferase</fullName>
        <ecNumber evidence="13">2.4.1.-</ecNumber>
    </recommendedName>
</protein>
<comment type="subcellular location">
    <subcellularLocation>
        <location evidence="2 13">Golgi apparatus membrane</location>
        <topology evidence="2 13">Single-pass type II membrane protein</topology>
    </subcellularLocation>
</comment>
<dbReference type="EMBL" id="QZWG01000004">
    <property type="protein sequence ID" value="RZC18096.1"/>
    <property type="molecule type" value="Genomic_DNA"/>
</dbReference>
<keyword evidence="9 13" id="KW-1133">Transmembrane helix</keyword>
<keyword evidence="12 13" id="KW-0464">Manganese</keyword>